<dbReference type="PANTHER" id="PTHR33362">
    <property type="entry name" value="SIALIC ACID TRAP TRANSPORTER PERMEASE PROTEIN SIAT-RELATED"/>
    <property type="match status" value="1"/>
</dbReference>
<reference evidence="10 11" key="1">
    <citation type="submission" date="2019-02" db="EMBL/GenBank/DDBJ databases">
        <title>Genomic Encyclopedia of Type Strains, Phase IV (KMG-IV): sequencing the most valuable type-strain genomes for metagenomic binning, comparative biology and taxonomic classification.</title>
        <authorList>
            <person name="Goeker M."/>
        </authorList>
    </citation>
    <scope>NUCLEOTIDE SEQUENCE [LARGE SCALE GENOMIC DNA]</scope>
    <source>
        <strain evidence="10 11">DSM 105135</strain>
    </source>
</reference>
<feature type="transmembrane region" description="Helical" evidence="8">
    <location>
        <begin position="198"/>
        <end position="220"/>
    </location>
</feature>
<dbReference type="GO" id="GO:0005886">
    <property type="term" value="C:plasma membrane"/>
    <property type="evidence" value="ECO:0007669"/>
    <property type="project" value="UniProtKB-SubCell"/>
</dbReference>
<feature type="transmembrane region" description="Helical" evidence="8">
    <location>
        <begin position="426"/>
        <end position="446"/>
    </location>
</feature>
<feature type="transmembrane region" description="Helical" evidence="8">
    <location>
        <begin position="688"/>
        <end position="711"/>
    </location>
</feature>
<comment type="function">
    <text evidence="7">Part of the tripartite ATP-independent periplasmic (TRAP) transport system.</text>
</comment>
<evidence type="ECO:0000256" key="1">
    <source>
        <dbReference type="ARBA" id="ARBA00004429"/>
    </source>
</evidence>
<feature type="domain" description="TRAP C4-dicarboxylate transport system permease DctM subunit" evidence="9">
    <location>
        <begin position="269"/>
        <end position="675"/>
    </location>
</feature>
<comment type="caution">
    <text evidence="10">The sequence shown here is derived from an EMBL/GenBank/DDBJ whole genome shotgun (WGS) entry which is preliminary data.</text>
</comment>
<evidence type="ECO:0000256" key="4">
    <source>
        <dbReference type="ARBA" id="ARBA00022692"/>
    </source>
</evidence>
<evidence type="ECO:0000256" key="6">
    <source>
        <dbReference type="ARBA" id="ARBA00023136"/>
    </source>
</evidence>
<dbReference type="Proteomes" id="UP000292423">
    <property type="component" value="Unassembled WGS sequence"/>
</dbReference>
<proteinExistence type="predicted"/>
<keyword evidence="7" id="KW-0813">Transport</keyword>
<organism evidence="10 11">
    <name type="scientific">Fluviicoccus keumensis</name>
    <dbReference type="NCBI Taxonomy" id="1435465"/>
    <lineage>
        <taxon>Bacteria</taxon>
        <taxon>Pseudomonadati</taxon>
        <taxon>Pseudomonadota</taxon>
        <taxon>Gammaproteobacteria</taxon>
        <taxon>Moraxellales</taxon>
        <taxon>Moraxellaceae</taxon>
        <taxon>Fluviicoccus</taxon>
    </lineage>
</organism>
<keyword evidence="11" id="KW-1185">Reference proteome</keyword>
<dbReference type="InterPro" id="IPR010656">
    <property type="entry name" value="DctM"/>
</dbReference>
<dbReference type="RefSeq" id="WP_130413713.1">
    <property type="nucleotide sequence ID" value="NZ_SHKX01000013.1"/>
</dbReference>
<evidence type="ECO:0000256" key="7">
    <source>
        <dbReference type="RuleBase" id="RU369079"/>
    </source>
</evidence>
<sequence length="712" mass="78202">MATNLHKPAFLNRSFIEWLISLPVFILLIMTLVIGAGEMVHGQLLRMGEKLFGDPSVGVQYYMLRNDPVKPDCNPNPDIEAEVQKKMAASSSSGAGSDVDALFADDVVDPEGIRQSLITASNECKQQHADYARNKKMVTPFLAAYRSVEATFFDIFHFGTENRSVILIIMVVLAGTLTTLTHHHITLRPARTRLDFKVSSGALIVANSLLLCSVIANWRLEQSTGIPVEHPSIDYLWGGFFTAMLALNIWQFFKVPETAEPGGKFSTALLSVPIYASMGMTAGTFFLTQHHYSGLAIYLGQMKELSGIFLNLSLYIWCGMLLKQTRVVDMFLSILRPWNFSPEILTYLILLAAAIPTAYTGASGIFVIAAGGIVFREVLNSGASRQYSLAAAAMSGSMGVVLSPCLLVVVIAALNKEVTTTQLYGWGQDVFFLTSTLFLAFSLAFAKEKIRLAPPKYAIPGMLKGFGNVSPYIVITIMVIGFYRVVLDTKLDEFTASMILPFILIAIVAFDKMRREPKGEAVAAPVVAEPAVIEPGSDRRVGFEQAIRNATTEAIGHIGALIILMALSLCVGGMVERSGIMDYAPKEFSNIYMAMTFLVVTKVLLGMIMDPFGAIILVSGTLAPIAYHNGIDPVHFWMMVLVAFELGYLLPPVALNQILTRQVIGEAEMDKADAEVRHLGFFRRYERWNLPVIVMTIGMLIVAYGPLFFYAK</sequence>
<feature type="transmembrane region" description="Helical" evidence="8">
    <location>
        <begin position="387"/>
        <end position="414"/>
    </location>
</feature>
<evidence type="ECO:0000313" key="10">
    <source>
        <dbReference type="EMBL" id="RZU38276.1"/>
    </source>
</evidence>
<evidence type="ECO:0000259" key="9">
    <source>
        <dbReference type="Pfam" id="PF06808"/>
    </source>
</evidence>
<feature type="transmembrane region" description="Helical" evidence="8">
    <location>
        <begin position="308"/>
        <end position="324"/>
    </location>
</feature>
<protein>
    <submittedName>
        <fullName evidence="10">TRAP-type C4-dicarboxylate transport system permease large subunit</fullName>
    </submittedName>
</protein>
<feature type="transmembrane region" description="Helical" evidence="8">
    <location>
        <begin position="554"/>
        <end position="575"/>
    </location>
</feature>
<dbReference type="AlphaFoldDB" id="A0A4V2G3T3"/>
<dbReference type="Pfam" id="PF06808">
    <property type="entry name" value="DctM"/>
    <property type="match status" value="1"/>
</dbReference>
<feature type="transmembrane region" description="Helical" evidence="8">
    <location>
        <begin position="493"/>
        <end position="510"/>
    </location>
</feature>
<gene>
    <name evidence="10" type="ORF">EV700_2204</name>
</gene>
<evidence type="ECO:0000256" key="8">
    <source>
        <dbReference type="SAM" id="Phobius"/>
    </source>
</evidence>
<comment type="subcellular location">
    <subcellularLocation>
        <location evidence="1 7">Cell inner membrane</location>
        <topology evidence="1 7">Multi-pass membrane protein</topology>
    </subcellularLocation>
</comment>
<keyword evidence="2" id="KW-1003">Cell membrane</keyword>
<evidence type="ECO:0000256" key="5">
    <source>
        <dbReference type="ARBA" id="ARBA00022989"/>
    </source>
</evidence>
<keyword evidence="3 7" id="KW-0997">Cell inner membrane</keyword>
<name>A0A4V2G3T3_9GAMM</name>
<feature type="transmembrane region" description="Helical" evidence="8">
    <location>
        <begin position="232"/>
        <end position="253"/>
    </location>
</feature>
<dbReference type="OrthoDB" id="8627919at2"/>
<feature type="transmembrane region" description="Helical" evidence="8">
    <location>
        <begin position="165"/>
        <end position="186"/>
    </location>
</feature>
<feature type="transmembrane region" description="Helical" evidence="8">
    <location>
        <begin position="636"/>
        <end position="655"/>
    </location>
</feature>
<feature type="transmembrane region" description="Helical" evidence="8">
    <location>
        <begin position="265"/>
        <end position="287"/>
    </location>
</feature>
<dbReference type="PANTHER" id="PTHR33362:SF3">
    <property type="entry name" value="SIALIC ACID TRAP TRANSPORTER PERMEASE PROTEIN SIAT"/>
    <property type="match status" value="1"/>
</dbReference>
<feature type="transmembrane region" description="Helical" evidence="8">
    <location>
        <begin position="466"/>
        <end position="487"/>
    </location>
</feature>
<dbReference type="GO" id="GO:0022857">
    <property type="term" value="F:transmembrane transporter activity"/>
    <property type="evidence" value="ECO:0007669"/>
    <property type="project" value="UniProtKB-UniRule"/>
</dbReference>
<dbReference type="InterPro" id="IPR004681">
    <property type="entry name" value="TRAP_DctM"/>
</dbReference>
<keyword evidence="4 8" id="KW-0812">Transmembrane</keyword>
<accession>A0A4V2G3T3</accession>
<evidence type="ECO:0000256" key="2">
    <source>
        <dbReference type="ARBA" id="ARBA00022475"/>
    </source>
</evidence>
<feature type="transmembrane region" description="Helical" evidence="8">
    <location>
        <begin position="344"/>
        <end position="375"/>
    </location>
</feature>
<keyword evidence="5 8" id="KW-1133">Transmembrane helix</keyword>
<evidence type="ECO:0000256" key="3">
    <source>
        <dbReference type="ARBA" id="ARBA00022519"/>
    </source>
</evidence>
<evidence type="ECO:0000313" key="11">
    <source>
        <dbReference type="Proteomes" id="UP000292423"/>
    </source>
</evidence>
<dbReference type="EMBL" id="SHKX01000013">
    <property type="protein sequence ID" value="RZU38276.1"/>
    <property type="molecule type" value="Genomic_DNA"/>
</dbReference>
<keyword evidence="6 8" id="KW-0472">Membrane</keyword>
<feature type="transmembrane region" description="Helical" evidence="8">
    <location>
        <begin position="15"/>
        <end position="37"/>
    </location>
</feature>